<evidence type="ECO:0000259" key="2">
    <source>
        <dbReference type="Pfam" id="PF07978"/>
    </source>
</evidence>
<dbReference type="AlphaFoldDB" id="A0A381WHF9"/>
<dbReference type="PANTHER" id="PTHR21017">
    <property type="entry name" value="NIPSNAP-RELATED"/>
    <property type="match status" value="1"/>
</dbReference>
<dbReference type="Gene3D" id="3.30.70.100">
    <property type="match status" value="2"/>
</dbReference>
<comment type="similarity">
    <text evidence="1">Belongs to the NipSnap family.</text>
</comment>
<dbReference type="SUPFAM" id="SSF54909">
    <property type="entry name" value="Dimeric alpha+beta barrel"/>
    <property type="match status" value="2"/>
</dbReference>
<gene>
    <name evidence="3" type="ORF">METZ01_LOCUS104392</name>
</gene>
<dbReference type="InterPro" id="IPR012577">
    <property type="entry name" value="NIPSNAP"/>
</dbReference>
<dbReference type="Pfam" id="PF07978">
    <property type="entry name" value="NIPSNAP"/>
    <property type="match status" value="2"/>
</dbReference>
<feature type="domain" description="NIPSNAP" evidence="2">
    <location>
        <begin position="4"/>
        <end position="96"/>
    </location>
</feature>
<dbReference type="InterPro" id="IPR051557">
    <property type="entry name" value="NipSnap_domain"/>
</dbReference>
<name>A0A381WHF9_9ZZZZ</name>
<accession>A0A381WHF9</accession>
<feature type="domain" description="NIPSNAP" evidence="2">
    <location>
        <begin position="108"/>
        <end position="202"/>
    </location>
</feature>
<dbReference type="GO" id="GO:0005739">
    <property type="term" value="C:mitochondrion"/>
    <property type="evidence" value="ECO:0007669"/>
    <property type="project" value="TreeGrafter"/>
</dbReference>
<reference evidence="3" key="1">
    <citation type="submission" date="2018-05" db="EMBL/GenBank/DDBJ databases">
        <authorList>
            <person name="Lanie J.A."/>
            <person name="Ng W.-L."/>
            <person name="Kazmierczak K.M."/>
            <person name="Andrzejewski T.M."/>
            <person name="Davidsen T.M."/>
            <person name="Wayne K.J."/>
            <person name="Tettelin H."/>
            <person name="Glass J.I."/>
            <person name="Rusch D."/>
            <person name="Podicherti R."/>
            <person name="Tsui H.-C.T."/>
            <person name="Winkler M.E."/>
        </authorList>
    </citation>
    <scope>NUCLEOTIDE SEQUENCE</scope>
</reference>
<organism evidence="3">
    <name type="scientific">marine metagenome</name>
    <dbReference type="NCBI Taxonomy" id="408172"/>
    <lineage>
        <taxon>unclassified sequences</taxon>
        <taxon>metagenomes</taxon>
        <taxon>ecological metagenomes</taxon>
    </lineage>
</organism>
<feature type="non-terminal residue" evidence="3">
    <location>
        <position position="202"/>
    </location>
</feature>
<dbReference type="GO" id="GO:0000423">
    <property type="term" value="P:mitophagy"/>
    <property type="evidence" value="ECO:0007669"/>
    <property type="project" value="UniProtKB-ARBA"/>
</dbReference>
<evidence type="ECO:0000256" key="1">
    <source>
        <dbReference type="ARBA" id="ARBA00005291"/>
    </source>
</evidence>
<proteinExistence type="inferred from homology"/>
<sequence>MIHEIRTYDIKPRTADQFGDNTKRKLDKRLEYSQLGGFWYSEIGPLNQVVHIWPYEDANQRAEIRGQAVGDGIWPPDNNEIILNMQSDIMIPAPFMKPLEPKTLGPIYEMRIYTYKSGDVPKVIEAWSGAIEEREKHSPLVGCWFSDIGALNRFVHMWAYNSFEQRTKVRAETRATGVWPPQSSAVPLSQENKILLPFDFSP</sequence>
<evidence type="ECO:0000313" key="3">
    <source>
        <dbReference type="EMBL" id="SVA51538.1"/>
    </source>
</evidence>
<dbReference type="InterPro" id="IPR011008">
    <property type="entry name" value="Dimeric_a/b-barrel"/>
</dbReference>
<dbReference type="PANTHER" id="PTHR21017:SF17">
    <property type="entry name" value="PROTEIN NIPSNAP"/>
    <property type="match status" value="1"/>
</dbReference>
<dbReference type="EMBL" id="UINC01011719">
    <property type="protein sequence ID" value="SVA51538.1"/>
    <property type="molecule type" value="Genomic_DNA"/>
</dbReference>
<protein>
    <recommendedName>
        <fullName evidence="2">NIPSNAP domain-containing protein</fullName>
    </recommendedName>
</protein>